<dbReference type="PROSITE" id="PS50943">
    <property type="entry name" value="HTH_CROC1"/>
    <property type="match status" value="1"/>
</dbReference>
<dbReference type="InterPro" id="IPR056681">
    <property type="entry name" value="DUF7779"/>
</dbReference>
<evidence type="ECO:0000259" key="2">
    <source>
        <dbReference type="PROSITE" id="PS50943"/>
    </source>
</evidence>
<dbReference type="InterPro" id="IPR001387">
    <property type="entry name" value="Cro/C1-type_HTH"/>
</dbReference>
<reference evidence="3" key="1">
    <citation type="submission" date="2020-10" db="EMBL/GenBank/DDBJ databases">
        <title>Taxonomic study of unclassified bacteria belonging to the class Ktedonobacteria.</title>
        <authorList>
            <person name="Yabe S."/>
            <person name="Wang C.M."/>
            <person name="Zheng Y."/>
            <person name="Sakai Y."/>
            <person name="Cavaletti L."/>
            <person name="Monciardini P."/>
            <person name="Donadio S."/>
        </authorList>
    </citation>
    <scope>NUCLEOTIDE SEQUENCE</scope>
    <source>
        <strain evidence="3">SOSP1-1</strain>
    </source>
</reference>
<sequence>MSFGQRLREERQRRRLTQEELAEALGGSRRTITRWEQDLAIPRSFAQQQLSSFFGLSLEEFLKELEIQPSAPSPLLWTVPYPRHPFFTGREEILQTLNHKLTAHPSSAPPPAVALCGLGGIGKTQVAIEYAHRHAWQYRAVFWLAAETAESLMRSVQSIAEQVQLPERQVAEQAQVVGAVQRWLATEKDWLLIADNVEDFDRLETILPSRHQGALLLTTRQQALGLLAEAMELPPMSPQEAVSLLLARASLRSGTAPSEAVPLETSATVGASELVTLLEGLPLAIDQAGAYIEETGCRVADYLERYRRQRKQILARRGGHAGTHPASVSTTLRLSVYHIGRQHPAAGELLQLCALLHPEAIPEELFRAGASPLGPALEALVANPYQFDLALAALRSASLVTRSPETKTLSLHRLVQAVLADQMEPDQRRLWSECIVRLVNAAFPDGTFETWAQCERLLAQALACFSLIEPSSSTLAEAAELFFKAGGYLMARGRYQEAEPLLEQAMTLGEQQHDLDQTVLIPRLQRRAQLFWRQGKYADAESLLHRALRLKELHFGPNHLETAQTLNNLALLYWAQGKYDAAEPLYQQILGIEEQQLGPTHLEIATTLINLANLYWSQGRYDAAEVLYVRALRIREQQLGPEHPDTALTLNNLAATYREQGKDQQAEQLYSQVLRIREQQLGSEHPDTALTLNNLANVYRDQEKYEQALSLYQQARRIREQHLGPTHPGSLKRLAAWQMRIGIKASTNKQKHCINKHWPFSNSSWDPTTHILLSRSTIWHLCIGIKARASKLSHCINEHRPSVNNAWGQTIQERK</sequence>
<feature type="repeat" description="TPR" evidence="1">
    <location>
        <begin position="563"/>
        <end position="596"/>
    </location>
</feature>
<keyword evidence="4" id="KW-1185">Reference proteome</keyword>
<dbReference type="PANTHER" id="PTHR46082">
    <property type="entry name" value="ATP/GTP-BINDING PROTEIN-RELATED"/>
    <property type="match status" value="1"/>
</dbReference>
<dbReference type="EMBL" id="BNJF01000009">
    <property type="protein sequence ID" value="GHO50732.1"/>
    <property type="molecule type" value="Genomic_DNA"/>
</dbReference>
<keyword evidence="1" id="KW-0802">TPR repeat</keyword>
<dbReference type="InterPro" id="IPR027417">
    <property type="entry name" value="P-loop_NTPase"/>
</dbReference>
<dbReference type="SUPFAM" id="SSF52540">
    <property type="entry name" value="P-loop containing nucleoside triphosphate hydrolases"/>
    <property type="match status" value="1"/>
</dbReference>
<dbReference type="PROSITE" id="PS50005">
    <property type="entry name" value="TPR"/>
    <property type="match status" value="5"/>
</dbReference>
<dbReference type="InterPro" id="IPR010982">
    <property type="entry name" value="Lambda_DNA-bd_dom_sf"/>
</dbReference>
<comment type="caution">
    <text evidence="3">The sequence shown here is derived from an EMBL/GenBank/DDBJ whole genome shotgun (WGS) entry which is preliminary data.</text>
</comment>
<feature type="repeat" description="TPR" evidence="1">
    <location>
        <begin position="689"/>
        <end position="722"/>
    </location>
</feature>
<dbReference type="GO" id="GO:0043531">
    <property type="term" value="F:ADP binding"/>
    <property type="evidence" value="ECO:0007669"/>
    <property type="project" value="InterPro"/>
</dbReference>
<dbReference type="AlphaFoldDB" id="A0A8J3I5K0"/>
<evidence type="ECO:0000313" key="3">
    <source>
        <dbReference type="EMBL" id="GHO50732.1"/>
    </source>
</evidence>
<dbReference type="Gene3D" id="3.40.50.300">
    <property type="entry name" value="P-loop containing nucleotide triphosphate hydrolases"/>
    <property type="match status" value="1"/>
</dbReference>
<dbReference type="InterPro" id="IPR019734">
    <property type="entry name" value="TPR_rpt"/>
</dbReference>
<dbReference type="InterPro" id="IPR011990">
    <property type="entry name" value="TPR-like_helical_dom_sf"/>
</dbReference>
<feature type="domain" description="HTH cro/C1-type" evidence="2">
    <location>
        <begin position="7"/>
        <end position="61"/>
    </location>
</feature>
<feature type="repeat" description="TPR" evidence="1">
    <location>
        <begin position="479"/>
        <end position="512"/>
    </location>
</feature>
<dbReference type="GO" id="GO:0003677">
    <property type="term" value="F:DNA binding"/>
    <property type="evidence" value="ECO:0007669"/>
    <property type="project" value="InterPro"/>
</dbReference>
<dbReference type="Pfam" id="PF13374">
    <property type="entry name" value="TPR_10"/>
    <property type="match status" value="2"/>
</dbReference>
<protein>
    <recommendedName>
        <fullName evidence="2">HTH cro/C1-type domain-containing protein</fullName>
    </recommendedName>
</protein>
<dbReference type="Pfam" id="PF25000">
    <property type="entry name" value="DUF7779"/>
    <property type="match status" value="1"/>
</dbReference>
<organism evidence="3 4">
    <name type="scientific">Ktedonospora formicarum</name>
    <dbReference type="NCBI Taxonomy" id="2778364"/>
    <lineage>
        <taxon>Bacteria</taxon>
        <taxon>Bacillati</taxon>
        <taxon>Chloroflexota</taxon>
        <taxon>Ktedonobacteria</taxon>
        <taxon>Ktedonobacterales</taxon>
        <taxon>Ktedonobacteraceae</taxon>
        <taxon>Ktedonospora</taxon>
    </lineage>
</organism>
<feature type="repeat" description="TPR" evidence="1">
    <location>
        <begin position="605"/>
        <end position="638"/>
    </location>
</feature>
<dbReference type="Gene3D" id="1.25.40.10">
    <property type="entry name" value="Tetratricopeptide repeat domain"/>
    <property type="match status" value="2"/>
</dbReference>
<evidence type="ECO:0000313" key="4">
    <source>
        <dbReference type="Proteomes" id="UP000612362"/>
    </source>
</evidence>
<evidence type="ECO:0000256" key="1">
    <source>
        <dbReference type="PROSITE-ProRule" id="PRU00339"/>
    </source>
</evidence>
<dbReference type="NCBIfam" id="NF040586">
    <property type="entry name" value="FxSxx_TPR"/>
    <property type="match status" value="1"/>
</dbReference>
<dbReference type="PRINTS" id="PR00381">
    <property type="entry name" value="KINESINLIGHT"/>
</dbReference>
<dbReference type="PANTHER" id="PTHR46082:SF6">
    <property type="entry name" value="AAA+ ATPASE DOMAIN-CONTAINING PROTEIN-RELATED"/>
    <property type="match status" value="1"/>
</dbReference>
<dbReference type="SMART" id="SM00028">
    <property type="entry name" value="TPR"/>
    <property type="match status" value="6"/>
</dbReference>
<dbReference type="Pfam" id="PF01381">
    <property type="entry name" value="HTH_3"/>
    <property type="match status" value="1"/>
</dbReference>
<dbReference type="SUPFAM" id="SSF48452">
    <property type="entry name" value="TPR-like"/>
    <property type="match status" value="2"/>
</dbReference>
<dbReference type="InterPro" id="IPR002182">
    <property type="entry name" value="NB-ARC"/>
</dbReference>
<gene>
    <name evidence="3" type="ORF">KSX_88950</name>
</gene>
<dbReference type="Pfam" id="PF00931">
    <property type="entry name" value="NB-ARC"/>
    <property type="match status" value="1"/>
</dbReference>
<dbReference type="InterPro" id="IPR053137">
    <property type="entry name" value="NLR-like"/>
</dbReference>
<dbReference type="Pfam" id="PF13424">
    <property type="entry name" value="TPR_12"/>
    <property type="match status" value="2"/>
</dbReference>
<accession>A0A8J3I5K0</accession>
<dbReference type="CDD" id="cd00093">
    <property type="entry name" value="HTH_XRE"/>
    <property type="match status" value="1"/>
</dbReference>
<dbReference type="Proteomes" id="UP000612362">
    <property type="component" value="Unassembled WGS sequence"/>
</dbReference>
<dbReference type="SMART" id="SM00530">
    <property type="entry name" value="HTH_XRE"/>
    <property type="match status" value="1"/>
</dbReference>
<dbReference type="SUPFAM" id="SSF47413">
    <property type="entry name" value="lambda repressor-like DNA-binding domains"/>
    <property type="match status" value="1"/>
</dbReference>
<name>A0A8J3I5K0_9CHLR</name>
<feature type="repeat" description="TPR" evidence="1">
    <location>
        <begin position="647"/>
        <end position="680"/>
    </location>
</feature>
<proteinExistence type="predicted"/>
<dbReference type="Gene3D" id="1.10.260.40">
    <property type="entry name" value="lambda repressor-like DNA-binding domains"/>
    <property type="match status" value="1"/>
</dbReference>